<feature type="transmembrane region" description="Helical" evidence="7">
    <location>
        <begin position="241"/>
        <end position="257"/>
    </location>
</feature>
<dbReference type="Pfam" id="PF04193">
    <property type="entry name" value="PQ-loop"/>
    <property type="match status" value="2"/>
</dbReference>
<dbReference type="GO" id="GO:0000329">
    <property type="term" value="C:fungal-type vacuole membrane"/>
    <property type="evidence" value="ECO:0007669"/>
    <property type="project" value="TreeGrafter"/>
</dbReference>
<sequence length="355" mass="40487">MSSLLSPLSTCTPIVDGLPYIQWIHTVFGDCVYGWQECISLLLGYLSIFCWLNAQMPQVIKNYRLGDAESLSITFLVVWWTGDVANFIGCIATHQLPFQLYLSIYFIIIDTILCFQYLYYVKFSDNRLRRWIHSRNGEELKFTTSMNGSGLLTAPSSSSTCENNDDEHSHLLALQDDHKNNHSYKSTGTTLMMMGLFSFYYTATNYNTSLTTTSIVSPPSLLSTRSDDDSMMNTNYKDEEMLWVGRFFAWLCTFLYLSSRLPQIVKNFQRRSVQGLSMALFFFAACGNLTYVLSIFTNPHATRKSMLEAVPYLLGSAGTLCFDFTIFGQYLVYNSQSYQQSLSVNNDNNDNNDHV</sequence>
<evidence type="ECO:0000256" key="6">
    <source>
        <dbReference type="ARBA" id="ARBA00050768"/>
    </source>
</evidence>
<dbReference type="Proteomes" id="UP000193560">
    <property type="component" value="Unassembled WGS sequence"/>
</dbReference>
<keyword evidence="3 7" id="KW-1133">Transmembrane helix</keyword>
<dbReference type="OrthoDB" id="8048523at2759"/>
<keyword evidence="9" id="KW-1185">Reference proteome</keyword>
<feature type="transmembrane region" description="Helical" evidence="7">
    <location>
        <begin position="100"/>
        <end position="120"/>
    </location>
</feature>
<feature type="transmembrane region" description="Helical" evidence="7">
    <location>
        <begin position="73"/>
        <end position="94"/>
    </location>
</feature>
<reference evidence="8 9" key="1">
    <citation type="submission" date="2016-07" db="EMBL/GenBank/DDBJ databases">
        <title>Pervasive Adenine N6-methylation of Active Genes in Fungi.</title>
        <authorList>
            <consortium name="DOE Joint Genome Institute"/>
            <person name="Mondo S.J."/>
            <person name="Dannebaum R.O."/>
            <person name="Kuo R.C."/>
            <person name="Labutti K."/>
            <person name="Haridas S."/>
            <person name="Kuo A."/>
            <person name="Salamov A."/>
            <person name="Ahrendt S.R."/>
            <person name="Lipzen A."/>
            <person name="Sullivan W."/>
            <person name="Andreopoulos W.B."/>
            <person name="Clum A."/>
            <person name="Lindquist E."/>
            <person name="Daum C."/>
            <person name="Ramamoorthy G.K."/>
            <person name="Gryganskyi A."/>
            <person name="Culley D."/>
            <person name="Magnuson J.K."/>
            <person name="James T.Y."/>
            <person name="O'Malley M.A."/>
            <person name="Stajich J.E."/>
            <person name="Spatafora J.W."/>
            <person name="Visel A."/>
            <person name="Grigoriev I.V."/>
        </authorList>
    </citation>
    <scope>NUCLEOTIDE SEQUENCE [LARGE SCALE GENOMIC DNA]</scope>
    <source>
        <strain evidence="8 9">NRRL 1336</strain>
    </source>
</reference>
<keyword evidence="2 7" id="KW-0812">Transmembrane</keyword>
<feature type="transmembrane region" description="Helical" evidence="7">
    <location>
        <begin position="309"/>
        <end position="333"/>
    </location>
</feature>
<dbReference type="FunFam" id="1.20.1280.290:FF:000009">
    <property type="entry name" value="PQ loop repeat family protein"/>
    <property type="match status" value="1"/>
</dbReference>
<protein>
    <submittedName>
        <fullName evidence="8">PQ loop repeat-domain-containing protein</fullName>
    </submittedName>
</protein>
<comment type="subcellular location">
    <subcellularLocation>
        <location evidence="1">Membrane</location>
        <topology evidence="1">Multi-pass membrane protein</topology>
    </subcellularLocation>
</comment>
<comment type="caution">
    <text evidence="8">The sequence shown here is derived from an EMBL/GenBank/DDBJ whole genome shotgun (WGS) entry which is preliminary data.</text>
</comment>
<dbReference type="GO" id="GO:0015174">
    <property type="term" value="F:basic amino acid transmembrane transporter activity"/>
    <property type="evidence" value="ECO:0007669"/>
    <property type="project" value="TreeGrafter"/>
</dbReference>
<dbReference type="AlphaFoldDB" id="A0A1X2INP1"/>
<evidence type="ECO:0000313" key="9">
    <source>
        <dbReference type="Proteomes" id="UP000193560"/>
    </source>
</evidence>
<name>A0A1X2INP1_9FUNG</name>
<dbReference type="GO" id="GO:0034488">
    <property type="term" value="P:basic amino acid transmembrane export from vacuole"/>
    <property type="evidence" value="ECO:0007669"/>
    <property type="project" value="TreeGrafter"/>
</dbReference>
<evidence type="ECO:0000256" key="5">
    <source>
        <dbReference type="ARBA" id="ARBA00038039"/>
    </source>
</evidence>
<keyword evidence="4 7" id="KW-0472">Membrane</keyword>
<comment type="similarity">
    <text evidence="5">Belongs to the laat-1 family.</text>
</comment>
<organism evidence="8 9">
    <name type="scientific">Absidia repens</name>
    <dbReference type="NCBI Taxonomy" id="90262"/>
    <lineage>
        <taxon>Eukaryota</taxon>
        <taxon>Fungi</taxon>
        <taxon>Fungi incertae sedis</taxon>
        <taxon>Mucoromycota</taxon>
        <taxon>Mucoromycotina</taxon>
        <taxon>Mucoromycetes</taxon>
        <taxon>Mucorales</taxon>
        <taxon>Cunninghamellaceae</taxon>
        <taxon>Absidia</taxon>
    </lineage>
</organism>
<evidence type="ECO:0000256" key="7">
    <source>
        <dbReference type="SAM" id="Phobius"/>
    </source>
</evidence>
<dbReference type="PANTHER" id="PTHR16201">
    <property type="entry name" value="SEVEN TRANSMEMBRANE PROTEIN 1-RELATED"/>
    <property type="match status" value="1"/>
</dbReference>
<evidence type="ECO:0000256" key="2">
    <source>
        <dbReference type="ARBA" id="ARBA00022692"/>
    </source>
</evidence>
<feature type="transmembrane region" description="Helical" evidence="7">
    <location>
        <begin position="278"/>
        <end position="297"/>
    </location>
</feature>
<dbReference type="InterPro" id="IPR051415">
    <property type="entry name" value="LAAT-1"/>
</dbReference>
<evidence type="ECO:0000256" key="3">
    <source>
        <dbReference type="ARBA" id="ARBA00022989"/>
    </source>
</evidence>
<dbReference type="EMBL" id="MCGE01000007">
    <property type="protein sequence ID" value="ORZ19644.1"/>
    <property type="molecule type" value="Genomic_DNA"/>
</dbReference>
<dbReference type="PANTHER" id="PTHR16201:SF34">
    <property type="entry name" value="LYSOSOMAL AMINO ACID TRANSPORTER 1"/>
    <property type="match status" value="1"/>
</dbReference>
<evidence type="ECO:0000256" key="1">
    <source>
        <dbReference type="ARBA" id="ARBA00004141"/>
    </source>
</evidence>
<dbReference type="Gene3D" id="1.20.1280.290">
    <property type="match status" value="2"/>
</dbReference>
<proteinExistence type="inferred from homology"/>
<comment type="catalytic activity">
    <reaction evidence="6">
        <text>L-histidine(out) + L-arginine(in) = L-histidine(in) + L-arginine(out)</text>
        <dbReference type="Rhea" id="RHEA:71063"/>
        <dbReference type="ChEBI" id="CHEBI:32682"/>
        <dbReference type="ChEBI" id="CHEBI:57595"/>
    </reaction>
</comment>
<accession>A0A1X2INP1</accession>
<dbReference type="InterPro" id="IPR006603">
    <property type="entry name" value="PQ-loop_rpt"/>
</dbReference>
<evidence type="ECO:0000313" key="8">
    <source>
        <dbReference type="EMBL" id="ORZ19644.1"/>
    </source>
</evidence>
<evidence type="ECO:0000256" key="4">
    <source>
        <dbReference type="ARBA" id="ARBA00023136"/>
    </source>
</evidence>
<feature type="transmembrane region" description="Helical" evidence="7">
    <location>
        <begin position="33"/>
        <end position="52"/>
    </location>
</feature>
<dbReference type="SMART" id="SM00679">
    <property type="entry name" value="CTNS"/>
    <property type="match status" value="2"/>
</dbReference>
<gene>
    <name evidence="8" type="ORF">BCR42DRAFT_449360</name>
</gene>